<gene>
    <name evidence="1" type="ORF">S12H4_10507</name>
</gene>
<organism evidence="1">
    <name type="scientific">marine sediment metagenome</name>
    <dbReference type="NCBI Taxonomy" id="412755"/>
    <lineage>
        <taxon>unclassified sequences</taxon>
        <taxon>metagenomes</taxon>
        <taxon>ecological metagenomes</taxon>
    </lineage>
</organism>
<evidence type="ECO:0000313" key="1">
    <source>
        <dbReference type="EMBL" id="GAI63832.1"/>
    </source>
</evidence>
<name>X1Q5P1_9ZZZZ</name>
<dbReference type="AlphaFoldDB" id="X1Q5P1"/>
<comment type="caution">
    <text evidence="1">The sequence shown here is derived from an EMBL/GenBank/DDBJ whole genome shotgun (WGS) entry which is preliminary data.</text>
</comment>
<protein>
    <submittedName>
        <fullName evidence="1">Uncharacterized protein</fullName>
    </submittedName>
</protein>
<reference evidence="1" key="1">
    <citation type="journal article" date="2014" name="Front. Microbiol.">
        <title>High frequency of phylogenetically diverse reductive dehalogenase-homologous genes in deep subseafloor sedimentary metagenomes.</title>
        <authorList>
            <person name="Kawai M."/>
            <person name="Futagami T."/>
            <person name="Toyoda A."/>
            <person name="Takaki Y."/>
            <person name="Nishi S."/>
            <person name="Hori S."/>
            <person name="Arai W."/>
            <person name="Tsubouchi T."/>
            <person name="Morono Y."/>
            <person name="Uchiyama I."/>
            <person name="Ito T."/>
            <person name="Fujiyama A."/>
            <person name="Inagaki F."/>
            <person name="Takami H."/>
        </authorList>
    </citation>
    <scope>NUCLEOTIDE SEQUENCE</scope>
    <source>
        <strain evidence="1">Expedition CK06-06</strain>
    </source>
</reference>
<proteinExistence type="predicted"/>
<dbReference type="EMBL" id="BARW01004506">
    <property type="protein sequence ID" value="GAI63832.1"/>
    <property type="molecule type" value="Genomic_DNA"/>
</dbReference>
<sequence>MGGLKLKALEETKKFYLWKLKEESLGEGEKSKYLLALKSIERIITGKERSRGRRKNKKFRSYEHKKIFQNSRRRY</sequence>
<accession>X1Q5P1</accession>